<dbReference type="Gene3D" id="2.160.20.10">
    <property type="entry name" value="Single-stranded right-handed beta-helix, Pectin lyase-like"/>
    <property type="match status" value="1"/>
</dbReference>
<reference evidence="2 3" key="1">
    <citation type="journal article" date="2014" name="PLoS Genet.">
        <title>Phylogenetically driven sequencing of extremely halophilic archaea reveals strategies for static and dynamic osmo-response.</title>
        <authorList>
            <person name="Becker E.A."/>
            <person name="Seitzer P.M."/>
            <person name="Tritt A."/>
            <person name="Larsen D."/>
            <person name="Krusor M."/>
            <person name="Yao A.I."/>
            <person name="Wu D."/>
            <person name="Madern D."/>
            <person name="Eisen J.A."/>
            <person name="Darling A.E."/>
            <person name="Facciotti M.T."/>
        </authorList>
    </citation>
    <scope>NUCLEOTIDE SEQUENCE [LARGE SCALE GENOMIC DNA]</scope>
    <source>
        <strain evidence="2 3">DSM 21995</strain>
    </source>
</reference>
<feature type="compositionally biased region" description="Acidic residues" evidence="1">
    <location>
        <begin position="477"/>
        <end position="487"/>
    </location>
</feature>
<evidence type="ECO:0000313" key="2">
    <source>
        <dbReference type="EMBL" id="EMA63697.1"/>
    </source>
</evidence>
<evidence type="ECO:0008006" key="4">
    <source>
        <dbReference type="Google" id="ProtNLM"/>
    </source>
</evidence>
<dbReference type="OrthoDB" id="202667at2157"/>
<dbReference type="EMBL" id="AOJG01000007">
    <property type="protein sequence ID" value="EMA63697.1"/>
    <property type="molecule type" value="Genomic_DNA"/>
</dbReference>
<dbReference type="PROSITE" id="PS51257">
    <property type="entry name" value="PROKAR_LIPOPROTEIN"/>
    <property type="match status" value="1"/>
</dbReference>
<dbReference type="STRING" id="1227482.C469_02541"/>
<proteinExistence type="predicted"/>
<dbReference type="AlphaFoldDB" id="M0P0J1"/>
<dbReference type="InterPro" id="IPR006311">
    <property type="entry name" value="TAT_signal"/>
</dbReference>
<dbReference type="PROSITE" id="PS51318">
    <property type="entry name" value="TAT"/>
    <property type="match status" value="1"/>
</dbReference>
<name>M0P0J1_9EURY</name>
<dbReference type="Proteomes" id="UP000011650">
    <property type="component" value="Unassembled WGS sequence"/>
</dbReference>
<gene>
    <name evidence="2" type="ORF">C469_02541</name>
</gene>
<feature type="compositionally biased region" description="Basic and acidic residues" evidence="1">
    <location>
        <begin position="466"/>
        <end position="476"/>
    </location>
</feature>
<dbReference type="PATRIC" id="fig|1227482.3.peg.515"/>
<keyword evidence="3" id="KW-1185">Reference proteome</keyword>
<evidence type="ECO:0000256" key="1">
    <source>
        <dbReference type="SAM" id="MobiDB-lite"/>
    </source>
</evidence>
<feature type="region of interest" description="Disordered" evidence="1">
    <location>
        <begin position="466"/>
        <end position="493"/>
    </location>
</feature>
<protein>
    <recommendedName>
        <fullName evidence="4">Right handed beta helix domain-containing protein</fullName>
    </recommendedName>
</protein>
<sequence length="493" mass="53416">MSEHMDRRSFLRVAATGSLLLSGCLGRASTDDDSGQPETGSSDDGSDADGGEPFPLTRHGIEFDRGLDAVEDIGLDPGGTVTNDLIAGIDDGTLLRFPAGRFRWDPGARVENCDRIGFLGSPLGTAIEVPTGANDQLLRIEDAAEITFENFTVDQTNDGAVGTFLLWARDALHVENVRFRGRANREDGIEPSAFNIKLLEPDGVGTVRNWVDREGSGWASYNGSSGRIGALVRDGHRGTLRFVDCDLREFGNNALYASRCQGDVQVSDSYFENNNVASVRIGGEGSFVENTRIVVSEDRYEGPRENEDEAFHMRGVLVEDSHADLGQKTAGAAVRDCEFRFEENPTGAPAIEVWSNGRSLSVEDTSIRYDATGPSVIRRENYGSKGRHPPGEPPRWLRLDGVEVDGDGETRRVVDLRDADGSRIRDCCLRLPRSEGNGINVVRSADVVIEDTAIDVAGTAVIERESDPAVDLRTDCDGEGVDDESDSASDRSS</sequence>
<evidence type="ECO:0000313" key="3">
    <source>
        <dbReference type="Proteomes" id="UP000011650"/>
    </source>
</evidence>
<dbReference type="RefSeq" id="WP_008003579.1">
    <property type="nucleotide sequence ID" value="NZ_AOJG01000007.1"/>
</dbReference>
<accession>M0P0J1</accession>
<comment type="caution">
    <text evidence="2">The sequence shown here is derived from an EMBL/GenBank/DDBJ whole genome shotgun (WGS) entry which is preliminary data.</text>
</comment>
<organism evidence="2 3">
    <name type="scientific">Halorubrum lipolyticum DSM 21995</name>
    <dbReference type="NCBI Taxonomy" id="1227482"/>
    <lineage>
        <taxon>Archaea</taxon>
        <taxon>Methanobacteriati</taxon>
        <taxon>Methanobacteriota</taxon>
        <taxon>Stenosarchaea group</taxon>
        <taxon>Halobacteria</taxon>
        <taxon>Halobacteriales</taxon>
        <taxon>Haloferacaceae</taxon>
        <taxon>Halorubrum</taxon>
    </lineage>
</organism>
<feature type="region of interest" description="Disordered" evidence="1">
    <location>
        <begin position="26"/>
        <end position="58"/>
    </location>
</feature>
<dbReference type="SUPFAM" id="SSF51126">
    <property type="entry name" value="Pectin lyase-like"/>
    <property type="match status" value="1"/>
</dbReference>
<dbReference type="InterPro" id="IPR011050">
    <property type="entry name" value="Pectin_lyase_fold/virulence"/>
</dbReference>
<dbReference type="InterPro" id="IPR012334">
    <property type="entry name" value="Pectin_lyas_fold"/>
</dbReference>